<accession>A0A0Q3H3J1</accession>
<evidence type="ECO:0000313" key="3">
    <source>
        <dbReference type="EnsemblPlants" id="KQJ82723"/>
    </source>
</evidence>
<dbReference type="EMBL" id="CM000884">
    <property type="protein sequence ID" value="KQJ82723.1"/>
    <property type="molecule type" value="Genomic_DNA"/>
</dbReference>
<reference evidence="2" key="2">
    <citation type="submission" date="2017-06" db="EMBL/GenBank/DDBJ databases">
        <title>WGS assembly of Brachypodium distachyon.</title>
        <authorList>
            <consortium name="The International Brachypodium Initiative"/>
            <person name="Lucas S."/>
            <person name="Harmon-Smith M."/>
            <person name="Lail K."/>
            <person name="Tice H."/>
            <person name="Grimwood J."/>
            <person name="Bruce D."/>
            <person name="Barry K."/>
            <person name="Shu S."/>
            <person name="Lindquist E."/>
            <person name="Wang M."/>
            <person name="Pitluck S."/>
            <person name="Vogel J.P."/>
            <person name="Garvin D.F."/>
            <person name="Mockler T.C."/>
            <person name="Schmutz J."/>
            <person name="Rokhsar D."/>
            <person name="Bevan M.W."/>
        </authorList>
    </citation>
    <scope>NUCLEOTIDE SEQUENCE</scope>
    <source>
        <strain evidence="2">Bd21</strain>
    </source>
</reference>
<evidence type="ECO:0000313" key="4">
    <source>
        <dbReference type="Proteomes" id="UP000008810"/>
    </source>
</evidence>
<evidence type="ECO:0000256" key="1">
    <source>
        <dbReference type="SAM" id="MobiDB-lite"/>
    </source>
</evidence>
<dbReference type="AlphaFoldDB" id="A0A0Q3H3J1"/>
<feature type="region of interest" description="Disordered" evidence="1">
    <location>
        <begin position="14"/>
        <end position="38"/>
    </location>
</feature>
<dbReference type="InParanoid" id="A0A0Q3H3J1"/>
<dbReference type="Proteomes" id="UP000008810">
    <property type="component" value="Chromosome 5"/>
</dbReference>
<organism evidence="2">
    <name type="scientific">Brachypodium distachyon</name>
    <name type="common">Purple false brome</name>
    <name type="synonym">Trachynia distachya</name>
    <dbReference type="NCBI Taxonomy" id="15368"/>
    <lineage>
        <taxon>Eukaryota</taxon>
        <taxon>Viridiplantae</taxon>
        <taxon>Streptophyta</taxon>
        <taxon>Embryophyta</taxon>
        <taxon>Tracheophyta</taxon>
        <taxon>Spermatophyta</taxon>
        <taxon>Magnoliopsida</taxon>
        <taxon>Liliopsida</taxon>
        <taxon>Poales</taxon>
        <taxon>Poaceae</taxon>
        <taxon>BOP clade</taxon>
        <taxon>Pooideae</taxon>
        <taxon>Stipodae</taxon>
        <taxon>Brachypodieae</taxon>
        <taxon>Brachypodium</taxon>
    </lineage>
</organism>
<proteinExistence type="predicted"/>
<protein>
    <submittedName>
        <fullName evidence="2 3">Uncharacterized protein</fullName>
    </submittedName>
</protein>
<keyword evidence="4" id="KW-1185">Reference proteome</keyword>
<name>A0A0Q3H3J1_BRADI</name>
<gene>
    <name evidence="2" type="ORF">BRADI_5g10666v3</name>
</gene>
<reference evidence="2 3" key="1">
    <citation type="journal article" date="2010" name="Nature">
        <title>Genome sequencing and analysis of the model grass Brachypodium distachyon.</title>
        <authorList>
            <consortium name="International Brachypodium Initiative"/>
        </authorList>
    </citation>
    <scope>NUCLEOTIDE SEQUENCE [LARGE SCALE GENOMIC DNA]</scope>
    <source>
        <strain evidence="2 3">Bd21</strain>
    </source>
</reference>
<reference evidence="3" key="3">
    <citation type="submission" date="2018-08" db="UniProtKB">
        <authorList>
            <consortium name="EnsemblPlants"/>
        </authorList>
    </citation>
    <scope>IDENTIFICATION</scope>
    <source>
        <strain evidence="3">cv. Bd21</strain>
    </source>
</reference>
<dbReference type="Gramene" id="KQJ82723">
    <property type="protein sequence ID" value="KQJ82723"/>
    <property type="gene ID" value="BRADI_5g10666v3"/>
</dbReference>
<sequence length="81" mass="9066">MALLVLSRPTLSFLSTGASSGWHRRAGHLPGDGGRADPSPRQACAHILYHFCRYPQGPRQREESDLLAYEYICHLPTVCWS</sequence>
<evidence type="ECO:0000313" key="2">
    <source>
        <dbReference type="EMBL" id="KQJ82723.1"/>
    </source>
</evidence>
<dbReference type="EnsemblPlants" id="KQJ82723">
    <property type="protein sequence ID" value="KQJ82723"/>
    <property type="gene ID" value="BRADI_5g10666v3"/>
</dbReference>